<dbReference type="AlphaFoldDB" id="A0A8J2KTT0"/>
<dbReference type="Proteomes" id="UP000708208">
    <property type="component" value="Unassembled WGS sequence"/>
</dbReference>
<proteinExistence type="predicted"/>
<gene>
    <name evidence="1" type="ORF">AFUS01_LOCUS20664</name>
</gene>
<sequence length="85" mass="9415">MHKLVKQVHDSGAPLVCSENNVDYVVGLSSHYNMNYDDPEMCGGNVLSSFTSITAMDWDWVDEFNKKYFDSCEGGEPTRPPPGPG</sequence>
<accession>A0A8J2KTT0</accession>
<comment type="caution">
    <text evidence="1">The sequence shown here is derived from an EMBL/GenBank/DDBJ whole genome shotgun (WGS) entry which is preliminary data.</text>
</comment>
<protein>
    <submittedName>
        <fullName evidence="1">Uncharacterized protein</fullName>
    </submittedName>
</protein>
<dbReference type="EMBL" id="CAJVCH010225453">
    <property type="protein sequence ID" value="CAG7732130.1"/>
    <property type="molecule type" value="Genomic_DNA"/>
</dbReference>
<reference evidence="1" key="1">
    <citation type="submission" date="2021-06" db="EMBL/GenBank/DDBJ databases">
        <authorList>
            <person name="Hodson N. C."/>
            <person name="Mongue J. A."/>
            <person name="Jaron S. K."/>
        </authorList>
    </citation>
    <scope>NUCLEOTIDE SEQUENCE</scope>
</reference>
<evidence type="ECO:0000313" key="1">
    <source>
        <dbReference type="EMBL" id="CAG7732130.1"/>
    </source>
</evidence>
<evidence type="ECO:0000313" key="2">
    <source>
        <dbReference type="Proteomes" id="UP000708208"/>
    </source>
</evidence>
<organism evidence="1 2">
    <name type="scientific">Allacma fusca</name>
    <dbReference type="NCBI Taxonomy" id="39272"/>
    <lineage>
        <taxon>Eukaryota</taxon>
        <taxon>Metazoa</taxon>
        <taxon>Ecdysozoa</taxon>
        <taxon>Arthropoda</taxon>
        <taxon>Hexapoda</taxon>
        <taxon>Collembola</taxon>
        <taxon>Symphypleona</taxon>
        <taxon>Sminthuridae</taxon>
        <taxon>Allacma</taxon>
    </lineage>
</organism>
<keyword evidence="2" id="KW-1185">Reference proteome</keyword>
<name>A0A8J2KTT0_9HEXA</name>
<dbReference type="OrthoDB" id="6380398at2759"/>